<dbReference type="EMBL" id="AP022227">
    <property type="protein sequence ID" value="BBT38218.1"/>
    <property type="molecule type" value="Genomic_DNA"/>
</dbReference>
<reference evidence="1 2" key="1">
    <citation type="submission" date="2019-12" db="EMBL/GenBank/DDBJ databases">
        <title>complete genome sequences of Pseudomonas putida str. WP8-W18-CRE-01 isolated from wastewater treatment plant effluent.</title>
        <authorList>
            <person name="Sekizuka T."/>
            <person name="Itokawa K."/>
            <person name="Yatsu K."/>
            <person name="Inamine Y."/>
            <person name="Kuroda M."/>
        </authorList>
    </citation>
    <scope>NUCLEOTIDE SEQUENCE [LARGE SCALE GENOMIC DNA]</scope>
    <source>
        <strain evidence="1 2">WP8-W18-CRE-01</strain>
    </source>
</reference>
<proteinExistence type="predicted"/>
<accession>A0A6S5D0C0</accession>
<sequence length="85" mass="9695">MDMKNNDFAAFVETQIDRAAQKIIDSSNQRYDEHAHGKLSYLLSLRRVMSQKATAEDLGRQDAINDVLQALNIIEPNKTYLSLIK</sequence>
<organism evidence="1 2">
    <name type="scientific">Pseudomonas putida</name>
    <name type="common">Arthrobacter siderocapsulatus</name>
    <dbReference type="NCBI Taxonomy" id="303"/>
    <lineage>
        <taxon>Bacteria</taxon>
        <taxon>Pseudomonadati</taxon>
        <taxon>Pseudomonadota</taxon>
        <taxon>Gammaproteobacteria</taxon>
        <taxon>Pseudomonadales</taxon>
        <taxon>Pseudomonadaceae</taxon>
        <taxon>Pseudomonas</taxon>
    </lineage>
</organism>
<gene>
    <name evidence="1" type="ORF">WP8W18C01_05590</name>
</gene>
<dbReference type="AlphaFoldDB" id="A0A6S5D0C0"/>
<dbReference type="Proteomes" id="UP000515680">
    <property type="component" value="Chromosome"/>
</dbReference>
<evidence type="ECO:0000313" key="1">
    <source>
        <dbReference type="EMBL" id="BBT38218.1"/>
    </source>
</evidence>
<evidence type="ECO:0000313" key="2">
    <source>
        <dbReference type="Proteomes" id="UP000515680"/>
    </source>
</evidence>
<protein>
    <submittedName>
        <fullName evidence="1">Uncharacterized protein</fullName>
    </submittedName>
</protein>
<name>A0A6S5D0C0_PSEPU</name>